<evidence type="ECO:0000256" key="1">
    <source>
        <dbReference type="SAM" id="Coils"/>
    </source>
</evidence>
<keyword evidence="1" id="KW-0175">Coiled coil</keyword>
<comment type="caution">
    <text evidence="2">The sequence shown here is derived from an EMBL/GenBank/DDBJ whole genome shotgun (WGS) entry which is preliminary data.</text>
</comment>
<sequence>MQKALNIHPALITHEISFMEVCSPSPKVAEELADSDKKFKPLDLSQTLTHPISKSITNLTTSTEFPSLNCKFIDEAPEICSESSNQPKETFRRLKNAIKNRDSQGLIQKPAVSNLSLKSSLIPTKWDKNKIKSTSTLSACSLLKIPKTSFKCSRLENKDLNETVLGIEELETPKQEVLPADFSSRQCSYRLNPKFPRNELSFRQRKSTFNFSIHDRKIINYTRKCKKFNKYCSKKPKNYNLKYKCKKMRAKMEGLRIDSTPDLVSFEMEKIHPTPEKRFTENKVAHSAQIPKETASKKSLLASLATDIESSEEKRRNFIDRRNSLSPFFCTMERNHLMHSPSYGIFERHKEYSNPNPDKEVLKNFEEYETKIRTLECKMKDIRQENIELQKLVNTLLLKDLQS</sequence>
<dbReference type="Proteomes" id="UP001295684">
    <property type="component" value="Unassembled WGS sequence"/>
</dbReference>
<dbReference type="EMBL" id="CAMPGE010009013">
    <property type="protein sequence ID" value="CAI2367889.1"/>
    <property type="molecule type" value="Genomic_DNA"/>
</dbReference>
<evidence type="ECO:0000313" key="2">
    <source>
        <dbReference type="EMBL" id="CAI2367889.1"/>
    </source>
</evidence>
<protein>
    <submittedName>
        <fullName evidence="2">Uncharacterized protein</fullName>
    </submittedName>
</protein>
<organism evidence="2 3">
    <name type="scientific">Euplotes crassus</name>
    <dbReference type="NCBI Taxonomy" id="5936"/>
    <lineage>
        <taxon>Eukaryota</taxon>
        <taxon>Sar</taxon>
        <taxon>Alveolata</taxon>
        <taxon>Ciliophora</taxon>
        <taxon>Intramacronucleata</taxon>
        <taxon>Spirotrichea</taxon>
        <taxon>Hypotrichia</taxon>
        <taxon>Euplotida</taxon>
        <taxon>Euplotidae</taxon>
        <taxon>Moneuplotes</taxon>
    </lineage>
</organism>
<proteinExistence type="predicted"/>
<dbReference type="AlphaFoldDB" id="A0AAD1UFK3"/>
<keyword evidence="3" id="KW-1185">Reference proteome</keyword>
<name>A0AAD1UFK3_EUPCR</name>
<accession>A0AAD1UFK3</accession>
<reference evidence="2" key="1">
    <citation type="submission" date="2023-07" db="EMBL/GenBank/DDBJ databases">
        <authorList>
            <consortium name="AG Swart"/>
            <person name="Singh M."/>
            <person name="Singh A."/>
            <person name="Seah K."/>
            <person name="Emmerich C."/>
        </authorList>
    </citation>
    <scope>NUCLEOTIDE SEQUENCE</scope>
    <source>
        <strain evidence="2">DP1</strain>
    </source>
</reference>
<gene>
    <name evidence="2" type="ORF">ECRASSUSDP1_LOCUS9177</name>
</gene>
<evidence type="ECO:0000313" key="3">
    <source>
        <dbReference type="Proteomes" id="UP001295684"/>
    </source>
</evidence>
<feature type="coiled-coil region" evidence="1">
    <location>
        <begin position="365"/>
        <end position="399"/>
    </location>
</feature>